<dbReference type="Proteomes" id="UP000093925">
    <property type="component" value="Unassembled WGS sequence"/>
</dbReference>
<name>A0A1A3KPU8_MYCAS</name>
<proteinExistence type="predicted"/>
<gene>
    <name evidence="1" type="ORF">A5640_08080</name>
</gene>
<organism evidence="1 2">
    <name type="scientific">Mycobacterium asiaticum</name>
    <dbReference type="NCBI Taxonomy" id="1790"/>
    <lineage>
        <taxon>Bacteria</taxon>
        <taxon>Bacillati</taxon>
        <taxon>Actinomycetota</taxon>
        <taxon>Actinomycetes</taxon>
        <taxon>Mycobacteriales</taxon>
        <taxon>Mycobacteriaceae</taxon>
        <taxon>Mycobacterium</taxon>
    </lineage>
</organism>
<evidence type="ECO:0000313" key="2">
    <source>
        <dbReference type="Proteomes" id="UP000093925"/>
    </source>
</evidence>
<accession>A0A1A3KPU8</accession>
<sequence>MSTRITIHVGALVTTLAVITGTAILRGGAAAAHPDQDDQFLALLEKKRSPLLRMRRTKLVFW</sequence>
<reference evidence="1 2" key="1">
    <citation type="submission" date="2016-06" db="EMBL/GenBank/DDBJ databases">
        <authorList>
            <person name="Kjaerup R.B."/>
            <person name="Dalgaard T.S."/>
            <person name="Juul-Madsen H.R."/>
        </authorList>
    </citation>
    <scope>NUCLEOTIDE SEQUENCE [LARGE SCALE GENOMIC DNA]</scope>
    <source>
        <strain evidence="1 2">1276495.2</strain>
    </source>
</reference>
<dbReference type="EMBL" id="LZLM01000048">
    <property type="protein sequence ID" value="OBJ87217.1"/>
    <property type="molecule type" value="Genomic_DNA"/>
</dbReference>
<evidence type="ECO:0000313" key="1">
    <source>
        <dbReference type="EMBL" id="OBJ87217.1"/>
    </source>
</evidence>
<dbReference type="AlphaFoldDB" id="A0A1A3KPU8"/>
<comment type="caution">
    <text evidence="1">The sequence shown here is derived from an EMBL/GenBank/DDBJ whole genome shotgun (WGS) entry which is preliminary data.</text>
</comment>
<protein>
    <submittedName>
        <fullName evidence="1">Uncharacterized protein</fullName>
    </submittedName>
</protein>